<feature type="non-terminal residue" evidence="1">
    <location>
        <position position="206"/>
    </location>
</feature>
<proteinExistence type="predicted"/>
<gene>
    <name evidence="1" type="ORF">S03H2_44896</name>
</gene>
<dbReference type="AlphaFoldDB" id="X1HBC4"/>
<evidence type="ECO:0000313" key="1">
    <source>
        <dbReference type="EMBL" id="GAH66692.1"/>
    </source>
</evidence>
<accession>X1HBC4</accession>
<reference evidence="1" key="1">
    <citation type="journal article" date="2014" name="Front. Microbiol.">
        <title>High frequency of phylogenetically diverse reductive dehalogenase-homologous genes in deep subseafloor sedimentary metagenomes.</title>
        <authorList>
            <person name="Kawai M."/>
            <person name="Futagami T."/>
            <person name="Toyoda A."/>
            <person name="Takaki Y."/>
            <person name="Nishi S."/>
            <person name="Hori S."/>
            <person name="Arai W."/>
            <person name="Tsubouchi T."/>
            <person name="Morono Y."/>
            <person name="Uchiyama I."/>
            <person name="Ito T."/>
            <person name="Fujiyama A."/>
            <person name="Inagaki F."/>
            <person name="Takami H."/>
        </authorList>
    </citation>
    <scope>NUCLEOTIDE SEQUENCE</scope>
    <source>
        <strain evidence="1">Expedition CK06-06</strain>
    </source>
</reference>
<organism evidence="1">
    <name type="scientific">marine sediment metagenome</name>
    <dbReference type="NCBI Taxonomy" id="412755"/>
    <lineage>
        <taxon>unclassified sequences</taxon>
        <taxon>metagenomes</taxon>
        <taxon>ecological metagenomes</taxon>
    </lineage>
</organism>
<comment type="caution">
    <text evidence="1">The sequence shown here is derived from an EMBL/GenBank/DDBJ whole genome shotgun (WGS) entry which is preliminary data.</text>
</comment>
<sequence>MTLEISPKSSVNSYDFWNSIYDDKSVKPRLSLARGFFTRFSQGDIPLLVNAFKDWRDYSEFLLLRADNRVSGEKKFFAVKCSKRGNDVFAKRLDQKLGFLKTNEVFFDPHKFDERQGHNVKTKLLWVTLTYNSNRCSLEEAWKNIGFEFNLWITNLRNKYGKVWYVAFPQAFPNPKGEGYGYPHLHLILFFEDVNFRVFRRMEKDR</sequence>
<dbReference type="EMBL" id="BARU01028097">
    <property type="protein sequence ID" value="GAH66692.1"/>
    <property type="molecule type" value="Genomic_DNA"/>
</dbReference>
<evidence type="ECO:0008006" key="2">
    <source>
        <dbReference type="Google" id="ProtNLM"/>
    </source>
</evidence>
<protein>
    <recommendedName>
        <fullName evidence="2">Replication protein</fullName>
    </recommendedName>
</protein>
<name>X1HBC4_9ZZZZ</name>